<feature type="region of interest" description="Disordered" evidence="1">
    <location>
        <begin position="9"/>
        <end position="74"/>
    </location>
</feature>
<organism evidence="2">
    <name type="scientific">Ixodes ricinus</name>
    <name type="common">Common tick</name>
    <name type="synonym">Acarus ricinus</name>
    <dbReference type="NCBI Taxonomy" id="34613"/>
    <lineage>
        <taxon>Eukaryota</taxon>
        <taxon>Metazoa</taxon>
        <taxon>Ecdysozoa</taxon>
        <taxon>Arthropoda</taxon>
        <taxon>Chelicerata</taxon>
        <taxon>Arachnida</taxon>
        <taxon>Acari</taxon>
        <taxon>Parasitiformes</taxon>
        <taxon>Ixodida</taxon>
        <taxon>Ixodoidea</taxon>
        <taxon>Ixodidae</taxon>
        <taxon>Ixodinae</taxon>
        <taxon>Ixodes</taxon>
    </lineage>
</organism>
<reference evidence="2" key="1">
    <citation type="journal article" date="2018" name="PLoS Negl. Trop. Dis.">
        <title>Sialome diversity of ticks revealed by RNAseq of single tick salivary glands.</title>
        <authorList>
            <person name="Perner J."/>
            <person name="Kropackova S."/>
            <person name="Kopacek P."/>
            <person name="Ribeiro J.M."/>
        </authorList>
    </citation>
    <scope>NUCLEOTIDE SEQUENCE</scope>
    <source>
        <strain evidence="2">Siblings of single egg batch collected in Ceske Budejovice</strain>
        <tissue evidence="2">Salivary glands</tissue>
    </source>
</reference>
<accession>A0A147BLS9</accession>
<feature type="compositionally biased region" description="Polar residues" evidence="1">
    <location>
        <begin position="56"/>
        <end position="74"/>
    </location>
</feature>
<dbReference type="AlphaFoldDB" id="A0A147BLS9"/>
<proteinExistence type="predicted"/>
<feature type="non-terminal residue" evidence="2">
    <location>
        <position position="1"/>
    </location>
</feature>
<name>A0A147BLS9_IXORI</name>
<evidence type="ECO:0000313" key="2">
    <source>
        <dbReference type="EMBL" id="JAR91671.1"/>
    </source>
</evidence>
<protein>
    <submittedName>
        <fullName evidence="2">Uncharacterized protein</fullName>
    </submittedName>
</protein>
<feature type="compositionally biased region" description="Polar residues" evidence="1">
    <location>
        <begin position="33"/>
        <end position="43"/>
    </location>
</feature>
<dbReference type="EMBL" id="GEGO01003733">
    <property type="protein sequence ID" value="JAR91671.1"/>
    <property type="molecule type" value="Transcribed_RNA"/>
</dbReference>
<evidence type="ECO:0000256" key="1">
    <source>
        <dbReference type="SAM" id="MobiDB-lite"/>
    </source>
</evidence>
<sequence length="74" mass="8093">INLVIIHNLVPHSSPTLPTSPPHSTPGQHDLPVNQSASSTSLFSHPLANQRWAPRSSPTHRLTNQRQAPRSSPH</sequence>